<evidence type="ECO:0000313" key="3">
    <source>
        <dbReference type="Proteomes" id="UP000799536"/>
    </source>
</evidence>
<sequence length="284" mass="31127">MSPTFKSLSLLALAAIGYSTPIDFTRREGVCNPQNMEVGKSRTDCPRKNTVDGKGHCSKPIRNVPGKEGCTGYCEVRITMSYGQEVPFSSSTCPELTTCRVDKAESVTITNTYTINVGITGGVGKRDETSSNPALSLLPREEGAESILKASFDVGASYSWSKAVSYGTTRSYLKELSANQCGYWTFVPFIMESCGTLTTASRKEMAAGYYMSNRAPYCDKDELKDTENWCNKTPYQDENGQADGRVIFVKVDCGTNALLPMDQQDEVYKYPGVSTAPPKKREVV</sequence>
<name>A0A9P4JY45_9PLEO</name>
<organism evidence="2 3">
    <name type="scientific">Delitschia confertaspora ATCC 74209</name>
    <dbReference type="NCBI Taxonomy" id="1513339"/>
    <lineage>
        <taxon>Eukaryota</taxon>
        <taxon>Fungi</taxon>
        <taxon>Dikarya</taxon>
        <taxon>Ascomycota</taxon>
        <taxon>Pezizomycotina</taxon>
        <taxon>Dothideomycetes</taxon>
        <taxon>Pleosporomycetidae</taxon>
        <taxon>Pleosporales</taxon>
        <taxon>Delitschiaceae</taxon>
        <taxon>Delitschia</taxon>
    </lineage>
</organism>
<comment type="caution">
    <text evidence="2">The sequence shown here is derived from an EMBL/GenBank/DDBJ whole genome shotgun (WGS) entry which is preliminary data.</text>
</comment>
<dbReference type="EMBL" id="ML993851">
    <property type="protein sequence ID" value="KAF2205692.1"/>
    <property type="molecule type" value="Genomic_DNA"/>
</dbReference>
<evidence type="ECO:0000256" key="1">
    <source>
        <dbReference type="SAM" id="SignalP"/>
    </source>
</evidence>
<dbReference type="OrthoDB" id="4732412at2759"/>
<dbReference type="Proteomes" id="UP000799536">
    <property type="component" value="Unassembled WGS sequence"/>
</dbReference>
<gene>
    <name evidence="2" type="ORF">GQ43DRAFT_467956</name>
</gene>
<proteinExistence type="predicted"/>
<dbReference type="AlphaFoldDB" id="A0A9P4JY45"/>
<reference evidence="2" key="1">
    <citation type="journal article" date="2020" name="Stud. Mycol.">
        <title>101 Dothideomycetes genomes: a test case for predicting lifestyles and emergence of pathogens.</title>
        <authorList>
            <person name="Haridas S."/>
            <person name="Albert R."/>
            <person name="Binder M."/>
            <person name="Bloem J."/>
            <person name="Labutti K."/>
            <person name="Salamov A."/>
            <person name="Andreopoulos B."/>
            <person name="Baker S."/>
            <person name="Barry K."/>
            <person name="Bills G."/>
            <person name="Bluhm B."/>
            <person name="Cannon C."/>
            <person name="Castanera R."/>
            <person name="Culley D."/>
            <person name="Daum C."/>
            <person name="Ezra D."/>
            <person name="Gonzalez J."/>
            <person name="Henrissat B."/>
            <person name="Kuo A."/>
            <person name="Liang C."/>
            <person name="Lipzen A."/>
            <person name="Lutzoni F."/>
            <person name="Magnuson J."/>
            <person name="Mondo S."/>
            <person name="Nolan M."/>
            <person name="Ohm R."/>
            <person name="Pangilinan J."/>
            <person name="Park H.-J."/>
            <person name="Ramirez L."/>
            <person name="Alfaro M."/>
            <person name="Sun H."/>
            <person name="Tritt A."/>
            <person name="Yoshinaga Y."/>
            <person name="Zwiers L.-H."/>
            <person name="Turgeon B."/>
            <person name="Goodwin S."/>
            <person name="Spatafora J."/>
            <person name="Crous P."/>
            <person name="Grigoriev I."/>
        </authorList>
    </citation>
    <scope>NUCLEOTIDE SEQUENCE</scope>
    <source>
        <strain evidence="2">ATCC 74209</strain>
    </source>
</reference>
<accession>A0A9P4JY45</accession>
<feature type="chain" id="PRO_5040432591" evidence="1">
    <location>
        <begin position="20"/>
        <end position="284"/>
    </location>
</feature>
<keyword evidence="3" id="KW-1185">Reference proteome</keyword>
<keyword evidence="1" id="KW-0732">Signal</keyword>
<feature type="signal peptide" evidence="1">
    <location>
        <begin position="1"/>
        <end position="19"/>
    </location>
</feature>
<evidence type="ECO:0000313" key="2">
    <source>
        <dbReference type="EMBL" id="KAF2205692.1"/>
    </source>
</evidence>
<protein>
    <submittedName>
        <fullName evidence="2">Uncharacterized protein</fullName>
    </submittedName>
</protein>